<feature type="domain" description="C2H2-type" evidence="6">
    <location>
        <begin position="314"/>
        <end position="343"/>
    </location>
</feature>
<sequence>MEQRRVQTFTPSPYQYMGDYASSQDLSRYNSHKQMTSDAGHGPFDERVPFHNFGGETSIKRSLSAPMDVFDPWVLEPLPCASPMSTSSSISHPESVSTPPYTGLPMYDAVEPAFHHIGDGPAGQSPWSNGPEPLWRPSYPEPTAWDSQTFVLPCHGGPSYGQRSVQSTPTFLTQPNVSASTRYMAYHTSLQNMHHSTAQSVGPATVTAESHSNKGDDSDDQIDSESEFSDSDDDCSFNKWSGSASKGARGKSNVFRLENFPGIMDPVHTTLSQRAYECPLVTGHKAEGRCRKRFNRPEHLRRHMRTVHTDERDYVCQVPGCNRPFSRSDNLREHYWTHLSRGGRQGKNRKMSFQEIRKILGPKQKQLLRRLKMKLNNQKQKNGMKTKL</sequence>
<evidence type="ECO:0000313" key="7">
    <source>
        <dbReference type="EMBL" id="UFQ90405.1"/>
    </source>
</evidence>
<proteinExistence type="predicted"/>
<feature type="compositionally biased region" description="Acidic residues" evidence="5">
    <location>
        <begin position="217"/>
        <end position="234"/>
    </location>
</feature>
<evidence type="ECO:0000259" key="6">
    <source>
        <dbReference type="PROSITE" id="PS50157"/>
    </source>
</evidence>
<dbReference type="AlphaFoldDB" id="A0A8K1SYY2"/>
<dbReference type="GO" id="GO:0000981">
    <property type="term" value="F:DNA-binding transcription factor activity, RNA polymerase II-specific"/>
    <property type="evidence" value="ECO:0007669"/>
    <property type="project" value="TreeGrafter"/>
</dbReference>
<dbReference type="PANTHER" id="PTHR23235:SF120">
    <property type="entry name" value="KRUPPEL-LIKE FACTOR 15"/>
    <property type="match status" value="1"/>
</dbReference>
<evidence type="ECO:0000256" key="2">
    <source>
        <dbReference type="ARBA" id="ARBA00022771"/>
    </source>
</evidence>
<reference evidence="7" key="1">
    <citation type="submission" date="2020-08" db="EMBL/GenBank/DDBJ databases">
        <authorList>
            <person name="Zhao Y."/>
            <person name="Zhang X."/>
            <person name="Zheng W."/>
        </authorList>
    </citation>
    <scope>NUCLEOTIDE SEQUENCE</scope>
</reference>
<keyword evidence="1" id="KW-0479">Metal-binding</keyword>
<feature type="region of interest" description="Disordered" evidence="5">
    <location>
        <begin position="195"/>
        <end position="234"/>
    </location>
</feature>
<evidence type="ECO:0000256" key="3">
    <source>
        <dbReference type="ARBA" id="ARBA00022833"/>
    </source>
</evidence>
<dbReference type="EMBL" id="MT925646">
    <property type="protein sequence ID" value="UFQ90405.1"/>
    <property type="molecule type" value="Genomic_DNA"/>
</dbReference>
<feature type="compositionally biased region" description="Polar residues" evidence="5">
    <location>
        <begin position="195"/>
        <end position="210"/>
    </location>
</feature>
<dbReference type="PANTHER" id="PTHR23235">
    <property type="entry name" value="KRUEPPEL-LIKE TRANSCRIPTION FACTOR"/>
    <property type="match status" value="1"/>
</dbReference>
<dbReference type="Pfam" id="PF00096">
    <property type="entry name" value="zf-C2H2"/>
    <property type="match status" value="2"/>
</dbReference>
<dbReference type="PROSITE" id="PS50157">
    <property type="entry name" value="ZINC_FINGER_C2H2_2"/>
    <property type="match status" value="2"/>
</dbReference>
<accession>A0A8K1SYY2</accession>
<dbReference type="Gene3D" id="3.30.160.60">
    <property type="entry name" value="Classic Zinc Finger"/>
    <property type="match status" value="2"/>
</dbReference>
<organism evidence="7">
    <name type="scientific">Stemphylium eturmiunum</name>
    <dbReference type="NCBI Taxonomy" id="235069"/>
    <lineage>
        <taxon>Eukaryota</taxon>
        <taxon>Fungi</taxon>
        <taxon>Dikarya</taxon>
        <taxon>Ascomycota</taxon>
        <taxon>Pezizomycotina</taxon>
        <taxon>Dothideomycetes</taxon>
        <taxon>Pleosporomycetidae</taxon>
        <taxon>Pleosporales</taxon>
        <taxon>Pleosporineae</taxon>
        <taxon>Pleosporaceae</taxon>
        <taxon>Stemphylium</taxon>
    </lineage>
</organism>
<name>A0A8K1SYY2_9PLEO</name>
<dbReference type="GO" id="GO:0008270">
    <property type="term" value="F:zinc ion binding"/>
    <property type="evidence" value="ECO:0007669"/>
    <property type="project" value="UniProtKB-KW"/>
</dbReference>
<evidence type="ECO:0000256" key="1">
    <source>
        <dbReference type="ARBA" id="ARBA00022723"/>
    </source>
</evidence>
<keyword evidence="2 4" id="KW-0863">Zinc-finger</keyword>
<feature type="domain" description="C2H2-type" evidence="6">
    <location>
        <begin position="276"/>
        <end position="313"/>
    </location>
</feature>
<dbReference type="PROSITE" id="PS00028">
    <property type="entry name" value="ZINC_FINGER_C2H2_1"/>
    <property type="match status" value="1"/>
</dbReference>
<protein>
    <submittedName>
        <fullName evidence="7">BrlA</fullName>
    </submittedName>
</protein>
<dbReference type="SMART" id="SM00355">
    <property type="entry name" value="ZnF_C2H2"/>
    <property type="match status" value="2"/>
</dbReference>
<keyword evidence="3" id="KW-0862">Zinc</keyword>
<evidence type="ECO:0000256" key="5">
    <source>
        <dbReference type="SAM" id="MobiDB-lite"/>
    </source>
</evidence>
<dbReference type="GO" id="GO:0000978">
    <property type="term" value="F:RNA polymerase II cis-regulatory region sequence-specific DNA binding"/>
    <property type="evidence" value="ECO:0007669"/>
    <property type="project" value="TreeGrafter"/>
</dbReference>
<evidence type="ECO:0000256" key="4">
    <source>
        <dbReference type="PROSITE-ProRule" id="PRU00042"/>
    </source>
</evidence>
<dbReference type="InterPro" id="IPR013087">
    <property type="entry name" value="Znf_C2H2_type"/>
</dbReference>
<dbReference type="InterPro" id="IPR036236">
    <property type="entry name" value="Znf_C2H2_sf"/>
</dbReference>
<dbReference type="SUPFAM" id="SSF57667">
    <property type="entry name" value="beta-beta-alpha zinc fingers"/>
    <property type="match status" value="1"/>
</dbReference>